<keyword evidence="2" id="KW-0808">Transferase</keyword>
<evidence type="ECO:0000256" key="4">
    <source>
        <dbReference type="SAM" id="MobiDB-lite"/>
    </source>
</evidence>
<dbReference type="EMBL" id="CAJNDS010000048">
    <property type="protein sequence ID" value="CAE6934399.1"/>
    <property type="molecule type" value="Genomic_DNA"/>
</dbReference>
<dbReference type="OrthoDB" id="411541at2759"/>
<keyword evidence="1" id="KW-0489">Methyltransferase</keyword>
<feature type="region of interest" description="Disordered" evidence="4">
    <location>
        <begin position="431"/>
        <end position="487"/>
    </location>
</feature>
<dbReference type="GO" id="GO:0008168">
    <property type="term" value="F:methyltransferase activity"/>
    <property type="evidence" value="ECO:0007669"/>
    <property type="project" value="UniProtKB-KW"/>
</dbReference>
<dbReference type="Proteomes" id="UP000604046">
    <property type="component" value="Unassembled WGS sequence"/>
</dbReference>
<keyword evidence="3" id="KW-0949">S-adenosyl-L-methionine</keyword>
<dbReference type="InterPro" id="IPR029063">
    <property type="entry name" value="SAM-dependent_MTases_sf"/>
</dbReference>
<dbReference type="PANTHER" id="PTHR46098">
    <property type="entry name" value="TRNA (CYTOSINE(38)-C(5))-METHYLTRANSFERASE"/>
    <property type="match status" value="1"/>
</dbReference>
<evidence type="ECO:0008006" key="7">
    <source>
        <dbReference type="Google" id="ProtNLM"/>
    </source>
</evidence>
<protein>
    <recommendedName>
        <fullName evidence="7">DNA (cytosine-5-)-methyltransferase</fullName>
    </recommendedName>
</protein>
<dbReference type="AlphaFoldDB" id="A0A812GW52"/>
<proteinExistence type="predicted"/>
<evidence type="ECO:0000313" key="5">
    <source>
        <dbReference type="EMBL" id="CAE6934399.1"/>
    </source>
</evidence>
<evidence type="ECO:0000256" key="3">
    <source>
        <dbReference type="ARBA" id="ARBA00022691"/>
    </source>
</evidence>
<evidence type="ECO:0000313" key="6">
    <source>
        <dbReference type="Proteomes" id="UP000604046"/>
    </source>
</evidence>
<comment type="caution">
    <text evidence="5">The sequence shown here is derived from an EMBL/GenBank/DDBJ whole genome shotgun (WGS) entry which is preliminary data.</text>
</comment>
<reference evidence="5" key="1">
    <citation type="submission" date="2021-02" db="EMBL/GenBank/DDBJ databases">
        <authorList>
            <person name="Dougan E. K."/>
            <person name="Rhodes N."/>
            <person name="Thang M."/>
            <person name="Chan C."/>
        </authorList>
    </citation>
    <scope>NUCLEOTIDE SEQUENCE</scope>
</reference>
<dbReference type="PANTHER" id="PTHR46098:SF1">
    <property type="entry name" value="TRNA (CYTOSINE(38)-C(5))-METHYLTRANSFERASE"/>
    <property type="match status" value="1"/>
</dbReference>
<dbReference type="Pfam" id="PF00145">
    <property type="entry name" value="DNA_methylase"/>
    <property type="match status" value="1"/>
</dbReference>
<dbReference type="SUPFAM" id="SSF53335">
    <property type="entry name" value="S-adenosyl-L-methionine-dependent methyltransferases"/>
    <property type="match status" value="1"/>
</dbReference>
<name>A0A812GW52_9DINO</name>
<dbReference type="Gene3D" id="3.40.50.150">
    <property type="entry name" value="Vaccinia Virus protein VP39"/>
    <property type="match status" value="1"/>
</dbReference>
<dbReference type="InterPro" id="IPR001525">
    <property type="entry name" value="C5_MeTfrase"/>
</dbReference>
<dbReference type="GO" id="GO:0032259">
    <property type="term" value="P:methylation"/>
    <property type="evidence" value="ECO:0007669"/>
    <property type="project" value="UniProtKB-KW"/>
</dbReference>
<gene>
    <name evidence="5" type="ORF">SNAT2548_LOCUS973</name>
</gene>
<sequence>MSGTLKLPARMLRDLEGYGPWMLRQAETVRTAWLQECHLPAQPKLASTPVTVGTDCSGCEAPIFSLRAMGISFRHCFACDNAPHAETFIRAVTKPEVFLSDMLARSLEDLPAPHIYVCGFPCKPYSSLHNDSKGFKEKAAKPFKAMLETAKKKRPCLAVFENVLGLMKYMPKVRVDMQRELHEYIVLLLQVCPTEFGFPARRPRFYFVAVRKDMCITQNPGQLADFARKLLESFRKPVPPHLADYLLPSNTQCVLEEVSGSKGPKPAQKNAAPAAASLPFNVAGLTAKQTEVLKQTWVEKVKKQGKGNKFVADVSQSLQRKTVALDGKTPCVTPGSKLFSGELNRLLCAEEKMLLSALPMHRISVPQQLTKMQLHSLAGNTMHCACVAGALLCGMSLLRLGALKAAATNKPAKTGRGVWVDLTRAAKKATRKKVTLKASKTPALKKVARNERRGAQKQTAAQRGQKRGAASYDTGSTTGKRMRSAYS</sequence>
<dbReference type="InterPro" id="IPR050750">
    <property type="entry name" value="C5-MTase"/>
</dbReference>
<evidence type="ECO:0000256" key="2">
    <source>
        <dbReference type="ARBA" id="ARBA00022679"/>
    </source>
</evidence>
<organism evidence="5 6">
    <name type="scientific">Symbiodinium natans</name>
    <dbReference type="NCBI Taxonomy" id="878477"/>
    <lineage>
        <taxon>Eukaryota</taxon>
        <taxon>Sar</taxon>
        <taxon>Alveolata</taxon>
        <taxon>Dinophyceae</taxon>
        <taxon>Suessiales</taxon>
        <taxon>Symbiodiniaceae</taxon>
        <taxon>Symbiodinium</taxon>
    </lineage>
</organism>
<keyword evidence="6" id="KW-1185">Reference proteome</keyword>
<accession>A0A812GW52</accession>
<evidence type="ECO:0000256" key="1">
    <source>
        <dbReference type="ARBA" id="ARBA00022603"/>
    </source>
</evidence>